<name>A0A1B6FNH1_9HEMI</name>
<dbReference type="InterPro" id="IPR025398">
    <property type="entry name" value="DUF4371"/>
</dbReference>
<protein>
    <recommendedName>
        <fullName evidence="1">DUF4371 domain-containing protein</fullName>
    </recommendedName>
</protein>
<accession>A0A1B6FNH1</accession>
<dbReference type="PANTHER" id="PTHR45749">
    <property type="match status" value="1"/>
</dbReference>
<feature type="non-terminal residue" evidence="2">
    <location>
        <position position="99"/>
    </location>
</feature>
<evidence type="ECO:0000313" key="2">
    <source>
        <dbReference type="EMBL" id="JAS51756.1"/>
    </source>
</evidence>
<feature type="domain" description="DUF4371" evidence="1">
    <location>
        <begin position="12"/>
        <end position="99"/>
    </location>
</feature>
<dbReference type="PANTHER" id="PTHR45749:SF21">
    <property type="entry name" value="DUF4371 DOMAIN-CONTAINING PROTEIN"/>
    <property type="match status" value="1"/>
</dbReference>
<dbReference type="EMBL" id="GECZ01018013">
    <property type="protein sequence ID" value="JAS51756.1"/>
    <property type="molecule type" value="Transcribed_RNA"/>
</dbReference>
<dbReference type="Pfam" id="PF14291">
    <property type="entry name" value="DUF4371"/>
    <property type="match status" value="1"/>
</dbReference>
<evidence type="ECO:0000259" key="1">
    <source>
        <dbReference type="Pfam" id="PF14291"/>
    </source>
</evidence>
<sequence>TEDEQEMALQGRYGVFKSLLSFRIDAGDEDLKTHLSTYGKNSTLISKTIQNEIIECIGTFLQSKIVESVHKAKYFSIICDETTDVSRKEQLTFCVRYID</sequence>
<gene>
    <name evidence="2" type="ORF">g.48927</name>
</gene>
<reference evidence="2" key="1">
    <citation type="submission" date="2015-11" db="EMBL/GenBank/DDBJ databases">
        <title>De novo transcriptome assembly of four potential Pierce s Disease insect vectors from Arizona vineyards.</title>
        <authorList>
            <person name="Tassone E.E."/>
        </authorList>
    </citation>
    <scope>NUCLEOTIDE SEQUENCE</scope>
</reference>
<organism evidence="2">
    <name type="scientific">Cuerna arida</name>
    <dbReference type="NCBI Taxonomy" id="1464854"/>
    <lineage>
        <taxon>Eukaryota</taxon>
        <taxon>Metazoa</taxon>
        <taxon>Ecdysozoa</taxon>
        <taxon>Arthropoda</taxon>
        <taxon>Hexapoda</taxon>
        <taxon>Insecta</taxon>
        <taxon>Pterygota</taxon>
        <taxon>Neoptera</taxon>
        <taxon>Paraneoptera</taxon>
        <taxon>Hemiptera</taxon>
        <taxon>Auchenorrhyncha</taxon>
        <taxon>Membracoidea</taxon>
        <taxon>Cicadellidae</taxon>
        <taxon>Cicadellinae</taxon>
        <taxon>Proconiini</taxon>
        <taxon>Cuerna</taxon>
    </lineage>
</organism>
<dbReference type="AlphaFoldDB" id="A0A1B6FNH1"/>
<proteinExistence type="predicted"/>
<feature type="non-terminal residue" evidence="2">
    <location>
        <position position="1"/>
    </location>
</feature>